<dbReference type="AlphaFoldDB" id="A0A4S3IXT9"/>
<accession>A0A4S3IXT9</accession>
<comment type="caution">
    <text evidence="2">The sequence shown here is derived from an EMBL/GenBank/DDBJ whole genome shotgun (WGS) entry which is preliminary data.</text>
</comment>
<proteinExistence type="predicted"/>
<keyword evidence="3" id="KW-1185">Reference proteome</keyword>
<feature type="compositionally biased region" description="Basic and acidic residues" evidence="1">
    <location>
        <begin position="8"/>
        <end position="18"/>
    </location>
</feature>
<sequence length="148" mass="16504">MQTIQSEHYSRTRHDDTAPIRTPVASRTQDADAVIHLKTKIDALEARNQMLAKTLSQALNDIRSRMMKAEGLDTATTDTLKQALTKVQSVQTCLENSSTPTRELSYGHRATRQSNQIAYWEGIEEPEPISDFLVNAIAIPSTPIIGRL</sequence>
<organism evidence="2 3">
    <name type="scientific">Aspergillus tanneri</name>
    <dbReference type="NCBI Taxonomy" id="1220188"/>
    <lineage>
        <taxon>Eukaryota</taxon>
        <taxon>Fungi</taxon>
        <taxon>Dikarya</taxon>
        <taxon>Ascomycota</taxon>
        <taxon>Pezizomycotina</taxon>
        <taxon>Eurotiomycetes</taxon>
        <taxon>Eurotiomycetidae</taxon>
        <taxon>Eurotiales</taxon>
        <taxon>Aspergillaceae</taxon>
        <taxon>Aspergillus</taxon>
        <taxon>Aspergillus subgen. Circumdati</taxon>
    </lineage>
</organism>
<name>A0A4S3IXT9_9EURO</name>
<dbReference type="EMBL" id="SOSA01001522">
    <property type="protein sequence ID" value="THC87075.1"/>
    <property type="molecule type" value="Genomic_DNA"/>
</dbReference>
<dbReference type="Proteomes" id="UP000308092">
    <property type="component" value="Unassembled WGS sequence"/>
</dbReference>
<dbReference type="STRING" id="1220188.A0A4S3IXT9"/>
<protein>
    <submittedName>
        <fullName evidence="2">Uncharacterized protein</fullName>
    </submittedName>
</protein>
<feature type="region of interest" description="Disordered" evidence="1">
    <location>
        <begin position="1"/>
        <end position="26"/>
    </location>
</feature>
<evidence type="ECO:0000313" key="3">
    <source>
        <dbReference type="Proteomes" id="UP000308092"/>
    </source>
</evidence>
<evidence type="ECO:0000256" key="1">
    <source>
        <dbReference type="SAM" id="MobiDB-lite"/>
    </source>
</evidence>
<gene>
    <name evidence="2" type="ORF">EYZ11_013479</name>
</gene>
<evidence type="ECO:0000313" key="2">
    <source>
        <dbReference type="EMBL" id="THC87075.1"/>
    </source>
</evidence>
<reference evidence="2 3" key="1">
    <citation type="submission" date="2019-03" db="EMBL/GenBank/DDBJ databases">
        <title>The genome sequence of a newly discovered highly antifungal drug resistant Aspergillus species, Aspergillus tanneri NIH 1004.</title>
        <authorList>
            <person name="Mounaud S."/>
            <person name="Singh I."/>
            <person name="Joardar V."/>
            <person name="Pakala S."/>
            <person name="Pakala S."/>
            <person name="Venepally P."/>
            <person name="Hoover J."/>
            <person name="Nierman W."/>
            <person name="Chung J."/>
            <person name="Losada L."/>
        </authorList>
    </citation>
    <scope>NUCLEOTIDE SEQUENCE [LARGE SCALE GENOMIC DNA]</scope>
    <source>
        <strain evidence="2 3">NIH1004</strain>
    </source>
</reference>
<dbReference type="VEuPathDB" id="FungiDB:EYZ11_013479"/>